<feature type="compositionally biased region" description="Low complexity" evidence="1">
    <location>
        <begin position="86"/>
        <end position="98"/>
    </location>
</feature>
<dbReference type="Proteomes" id="UP001218218">
    <property type="component" value="Unassembled WGS sequence"/>
</dbReference>
<accession>A0AAD7ALM1</accession>
<dbReference type="EMBL" id="JARIHO010000004">
    <property type="protein sequence ID" value="KAJ7362536.1"/>
    <property type="molecule type" value="Genomic_DNA"/>
</dbReference>
<sequence length="154" mass="16978">MLLAQLCRRPPIPCAHSPESSSHRPHHPFLMAPLALVLMPVGPSLGPCHWKHLIPPAYVVHARTSFRPSVHEGVFRRVRERVCATSTASQRSAAAGQRGRTEDGRGGCDGRRRWVSTSATPPTPIANANTFIPWHRLLDARLKLIVHGETGRRG</sequence>
<name>A0AAD7ALM1_9AGAR</name>
<feature type="compositionally biased region" description="Basic and acidic residues" evidence="1">
    <location>
        <begin position="99"/>
        <end position="112"/>
    </location>
</feature>
<evidence type="ECO:0000313" key="2">
    <source>
        <dbReference type="EMBL" id="KAJ7362536.1"/>
    </source>
</evidence>
<evidence type="ECO:0000256" key="1">
    <source>
        <dbReference type="SAM" id="MobiDB-lite"/>
    </source>
</evidence>
<keyword evidence="3" id="KW-1185">Reference proteome</keyword>
<gene>
    <name evidence="2" type="ORF">DFH08DRAFT_841110</name>
</gene>
<dbReference type="AlphaFoldDB" id="A0AAD7ALM1"/>
<reference evidence="2" key="1">
    <citation type="submission" date="2023-03" db="EMBL/GenBank/DDBJ databases">
        <title>Massive genome expansion in bonnet fungi (Mycena s.s.) driven by repeated elements and novel gene families across ecological guilds.</title>
        <authorList>
            <consortium name="Lawrence Berkeley National Laboratory"/>
            <person name="Harder C.B."/>
            <person name="Miyauchi S."/>
            <person name="Viragh M."/>
            <person name="Kuo A."/>
            <person name="Thoen E."/>
            <person name="Andreopoulos B."/>
            <person name="Lu D."/>
            <person name="Skrede I."/>
            <person name="Drula E."/>
            <person name="Henrissat B."/>
            <person name="Morin E."/>
            <person name="Kohler A."/>
            <person name="Barry K."/>
            <person name="LaButti K."/>
            <person name="Morin E."/>
            <person name="Salamov A."/>
            <person name="Lipzen A."/>
            <person name="Mereny Z."/>
            <person name="Hegedus B."/>
            <person name="Baldrian P."/>
            <person name="Stursova M."/>
            <person name="Weitz H."/>
            <person name="Taylor A."/>
            <person name="Grigoriev I.V."/>
            <person name="Nagy L.G."/>
            <person name="Martin F."/>
            <person name="Kauserud H."/>
        </authorList>
    </citation>
    <scope>NUCLEOTIDE SEQUENCE</scope>
    <source>
        <strain evidence="2">CBHHK002</strain>
    </source>
</reference>
<proteinExistence type="predicted"/>
<protein>
    <submittedName>
        <fullName evidence="2">Uncharacterized protein</fullName>
    </submittedName>
</protein>
<comment type="caution">
    <text evidence="2">The sequence shown here is derived from an EMBL/GenBank/DDBJ whole genome shotgun (WGS) entry which is preliminary data.</text>
</comment>
<organism evidence="2 3">
    <name type="scientific">Mycena albidolilacea</name>
    <dbReference type="NCBI Taxonomy" id="1033008"/>
    <lineage>
        <taxon>Eukaryota</taxon>
        <taxon>Fungi</taxon>
        <taxon>Dikarya</taxon>
        <taxon>Basidiomycota</taxon>
        <taxon>Agaricomycotina</taxon>
        <taxon>Agaricomycetes</taxon>
        <taxon>Agaricomycetidae</taxon>
        <taxon>Agaricales</taxon>
        <taxon>Marasmiineae</taxon>
        <taxon>Mycenaceae</taxon>
        <taxon>Mycena</taxon>
    </lineage>
</organism>
<evidence type="ECO:0000313" key="3">
    <source>
        <dbReference type="Proteomes" id="UP001218218"/>
    </source>
</evidence>
<feature type="region of interest" description="Disordered" evidence="1">
    <location>
        <begin position="86"/>
        <end position="122"/>
    </location>
</feature>